<organism evidence="1 2">
    <name type="scientific">Anaerofustis stercorihominis</name>
    <dbReference type="NCBI Taxonomy" id="214853"/>
    <lineage>
        <taxon>Bacteria</taxon>
        <taxon>Bacillati</taxon>
        <taxon>Bacillota</taxon>
        <taxon>Clostridia</taxon>
        <taxon>Eubacteriales</taxon>
        <taxon>Eubacteriaceae</taxon>
        <taxon>Anaerofustis</taxon>
    </lineage>
</organism>
<proteinExistence type="predicted"/>
<comment type="caution">
    <text evidence="1">The sequence shown here is derived from an EMBL/GenBank/DDBJ whole genome shotgun (WGS) entry which is preliminary data.</text>
</comment>
<name>A0A3E3DVR3_9FIRM</name>
<accession>A0A3E3DVR3</accession>
<dbReference type="AlphaFoldDB" id="A0A3E3DVR3"/>
<dbReference type="Pfam" id="PF12663">
    <property type="entry name" value="DUF3788"/>
    <property type="match status" value="1"/>
</dbReference>
<protein>
    <submittedName>
        <fullName evidence="1">DUF3788 domain-containing protein</fullName>
    </submittedName>
</protein>
<evidence type="ECO:0000313" key="2">
    <source>
        <dbReference type="Proteomes" id="UP000261212"/>
    </source>
</evidence>
<dbReference type="Proteomes" id="UP000261212">
    <property type="component" value="Unassembled WGS sequence"/>
</dbReference>
<dbReference type="RefSeq" id="WP_117532615.1">
    <property type="nucleotide sequence ID" value="NZ_QUSM01000006.1"/>
</dbReference>
<dbReference type="InterPro" id="IPR024265">
    <property type="entry name" value="DUF3788"/>
</dbReference>
<reference evidence="1 2" key="1">
    <citation type="submission" date="2018-08" db="EMBL/GenBank/DDBJ databases">
        <title>A genome reference for cultivated species of the human gut microbiota.</title>
        <authorList>
            <person name="Zou Y."/>
            <person name="Xue W."/>
            <person name="Luo G."/>
        </authorList>
    </citation>
    <scope>NUCLEOTIDE SEQUENCE [LARGE SCALE GENOMIC DNA]</scope>
    <source>
        <strain evidence="1 2">AM25-6</strain>
    </source>
</reference>
<sequence>MEWKEMYPIDKMPTDEELSTYITSPLYEDLCKYLSEEFNAKRSVEYSKCAAIPGWNVKYKKGSKSLCVVYPEKDIPKVMVVIGNKLENEAEAIIYTSSDYVMSRYKESKSNSGLGTWLVLDLLNEEVLSDIKRLIELKAKAK</sequence>
<gene>
    <name evidence="1" type="ORF">DW687_09880</name>
</gene>
<dbReference type="EMBL" id="QUSM01000006">
    <property type="protein sequence ID" value="RGD73340.1"/>
    <property type="molecule type" value="Genomic_DNA"/>
</dbReference>
<evidence type="ECO:0000313" key="1">
    <source>
        <dbReference type="EMBL" id="RGD73340.1"/>
    </source>
</evidence>